<dbReference type="InterPro" id="IPR010995">
    <property type="entry name" value="DNA_repair_Rad51/TF_NusA_a-hlx"/>
</dbReference>
<feature type="compositionally biased region" description="Acidic residues" evidence="1">
    <location>
        <begin position="100"/>
        <end position="112"/>
    </location>
</feature>
<dbReference type="SUPFAM" id="SSF47794">
    <property type="entry name" value="Rad51 N-terminal domain-like"/>
    <property type="match status" value="1"/>
</dbReference>
<gene>
    <name evidence="2" type="ORF">ACFQEU_15570</name>
</gene>
<feature type="region of interest" description="Disordered" evidence="1">
    <location>
        <begin position="10"/>
        <end position="143"/>
    </location>
</feature>
<evidence type="ECO:0000313" key="2">
    <source>
        <dbReference type="EMBL" id="MFC6754862.1"/>
    </source>
</evidence>
<dbReference type="AlphaFoldDB" id="A0ABD5SIW4"/>
<protein>
    <submittedName>
        <fullName evidence="2">Helix-hairpin-helix domain-containing protein</fullName>
    </submittedName>
</protein>
<evidence type="ECO:0000256" key="1">
    <source>
        <dbReference type="SAM" id="MobiDB-lite"/>
    </source>
</evidence>
<organism evidence="2 3">
    <name type="scientific">Halorubrum tibetense</name>
    <dbReference type="NCBI Taxonomy" id="175631"/>
    <lineage>
        <taxon>Archaea</taxon>
        <taxon>Methanobacteriati</taxon>
        <taxon>Methanobacteriota</taxon>
        <taxon>Stenosarchaea group</taxon>
        <taxon>Halobacteria</taxon>
        <taxon>Halobacteriales</taxon>
        <taxon>Haloferacaceae</taxon>
        <taxon>Halorubrum</taxon>
    </lineage>
</organism>
<feature type="compositionally biased region" description="Acidic residues" evidence="1">
    <location>
        <begin position="67"/>
        <end position="92"/>
    </location>
</feature>
<comment type="caution">
    <text evidence="2">The sequence shown here is derived from an EMBL/GenBank/DDBJ whole genome shotgun (WGS) entry which is preliminary data.</text>
</comment>
<dbReference type="Gene3D" id="1.10.150.20">
    <property type="entry name" value="5' to 3' exonuclease, C-terminal subdomain"/>
    <property type="match status" value="1"/>
</dbReference>
<dbReference type="Pfam" id="PF14520">
    <property type="entry name" value="HHH_5"/>
    <property type="match status" value="1"/>
</dbReference>
<dbReference type="Proteomes" id="UP001596442">
    <property type="component" value="Unassembled WGS sequence"/>
</dbReference>
<keyword evidence="3" id="KW-1185">Reference proteome</keyword>
<feature type="compositionally biased region" description="Acidic residues" evidence="1">
    <location>
        <begin position="121"/>
        <end position="136"/>
    </location>
</feature>
<reference evidence="2 3" key="1">
    <citation type="journal article" date="2019" name="Int. J. Syst. Evol. Microbiol.">
        <title>The Global Catalogue of Microorganisms (GCM) 10K type strain sequencing project: providing services to taxonomists for standard genome sequencing and annotation.</title>
        <authorList>
            <consortium name="The Broad Institute Genomics Platform"/>
            <consortium name="The Broad Institute Genome Sequencing Center for Infectious Disease"/>
            <person name="Wu L."/>
            <person name="Ma J."/>
        </authorList>
    </citation>
    <scope>NUCLEOTIDE SEQUENCE [LARGE SCALE GENOMIC DNA]</scope>
    <source>
        <strain evidence="2 3">CGMCC 1.3239</strain>
    </source>
</reference>
<dbReference type="EMBL" id="JBHSWW010000403">
    <property type="protein sequence ID" value="MFC6754862.1"/>
    <property type="molecule type" value="Genomic_DNA"/>
</dbReference>
<proteinExistence type="predicted"/>
<dbReference type="RefSeq" id="WP_379783641.1">
    <property type="nucleotide sequence ID" value="NZ_JBHSWW010000403.1"/>
</dbReference>
<evidence type="ECO:0000313" key="3">
    <source>
        <dbReference type="Proteomes" id="UP001596442"/>
    </source>
</evidence>
<sequence length="191" mass="19413">MALLQKIKAKLGFGSNSTDHDGGETTVTVEKDADGEDDSSTVDDGTTAETAESADHAESADAVGVDTEPEPVDDGESGETDDVDTTDAEPADDTPANAADPDDDADATDADATDAKAADADATDTDEPAVESDGDPVEGIKGIGPAYSERLSEMGIHSVADLAAADPADVAEGAKVGEKRAATWIQRAEEF</sequence>
<accession>A0ABD5SIW4</accession>
<name>A0ABD5SIW4_9EURY</name>